<dbReference type="SUPFAM" id="SSF81301">
    <property type="entry name" value="Nucleotidyltransferase"/>
    <property type="match status" value="1"/>
</dbReference>
<dbReference type="OrthoDB" id="273917at2759"/>
<evidence type="ECO:0000313" key="5">
    <source>
        <dbReference type="Proteomes" id="UP000652761"/>
    </source>
</evidence>
<evidence type="ECO:0000259" key="3">
    <source>
        <dbReference type="Pfam" id="PF26180"/>
    </source>
</evidence>
<dbReference type="PANTHER" id="PTHR45979:SF30">
    <property type="entry name" value="NUCLEOTIDYLTRANSFERASE"/>
    <property type="match status" value="1"/>
</dbReference>
<dbReference type="AlphaFoldDB" id="A0A843TFY3"/>
<keyword evidence="5" id="KW-1185">Reference proteome</keyword>
<evidence type="ECO:0000259" key="2">
    <source>
        <dbReference type="Pfam" id="PF22600"/>
    </source>
</evidence>
<dbReference type="EMBL" id="NMUH01000028">
    <property type="protein sequence ID" value="MQL69067.1"/>
    <property type="molecule type" value="Genomic_DNA"/>
</dbReference>
<feature type="region of interest" description="Disordered" evidence="1">
    <location>
        <begin position="42"/>
        <end position="62"/>
    </location>
</feature>
<dbReference type="PANTHER" id="PTHR45979">
    <property type="entry name" value="PAP/OAS1 SUBSTRATE-BINDING DOMAIN SUPERFAMILY"/>
    <property type="match status" value="1"/>
</dbReference>
<dbReference type="Proteomes" id="UP000652761">
    <property type="component" value="Unassembled WGS sequence"/>
</dbReference>
<dbReference type="Gene3D" id="3.30.460.10">
    <property type="entry name" value="Beta Polymerase, domain 2"/>
    <property type="match status" value="1"/>
</dbReference>
<dbReference type="SUPFAM" id="SSF81631">
    <property type="entry name" value="PAP/OAS1 substrate-binding domain"/>
    <property type="match status" value="1"/>
</dbReference>
<dbReference type="InterPro" id="IPR058920">
    <property type="entry name" value="PAP-OAS1-bd-rel"/>
</dbReference>
<dbReference type="Gene3D" id="1.10.1410.10">
    <property type="match status" value="1"/>
</dbReference>
<proteinExistence type="predicted"/>
<organism evidence="4 5">
    <name type="scientific">Colocasia esculenta</name>
    <name type="common">Wild taro</name>
    <name type="synonym">Arum esculentum</name>
    <dbReference type="NCBI Taxonomy" id="4460"/>
    <lineage>
        <taxon>Eukaryota</taxon>
        <taxon>Viridiplantae</taxon>
        <taxon>Streptophyta</taxon>
        <taxon>Embryophyta</taxon>
        <taxon>Tracheophyta</taxon>
        <taxon>Spermatophyta</taxon>
        <taxon>Magnoliopsida</taxon>
        <taxon>Liliopsida</taxon>
        <taxon>Araceae</taxon>
        <taxon>Aroideae</taxon>
        <taxon>Colocasieae</taxon>
        <taxon>Colocasia</taxon>
    </lineage>
</organism>
<sequence>MRQRISRDIGIRFSYISDIGKLERQRISRDLERFSRDCKPCPNAQTAGGRTTPTGGGEQGPGERCLTVAPTYFGCGWQGHIRRFCRGRSAAVDRPIYQIISDGGLHHGLADQIWKPKSPLKVFTFGSVPLKTYLPDGDIDMTAFSKNLNLKDTWANEVRDMLENEEKSENAEFRVKEVQYIQAEVKLIKCLVENIVVDISFNQLGGLCTLCFLEQIDQTINQDHLFKRSIILIKAWCYYESRILGAHHGLISTYALEILVLYIFHIFNNSFAGPLEVLYRFLVFFSNFDWDNFCVSLWGPVPISSLPDMTGSSCGTSNQVNNNIFLLSSIFYVESHTAEPPRKDDGKLFLSKHELDTCSSMYSVFPGGQENQGQPFVSKFFNVIDPLRTNNNLGRSVSKGPKGGTLWVLETRGPSSGFINLEGSPLGSRNPEGAPPGSYE</sequence>
<reference evidence="4" key="1">
    <citation type="submission" date="2017-07" db="EMBL/GenBank/DDBJ databases">
        <title>Taro Niue Genome Assembly and Annotation.</title>
        <authorList>
            <person name="Atibalentja N."/>
            <person name="Keating K."/>
            <person name="Fields C.J."/>
        </authorList>
    </citation>
    <scope>NUCLEOTIDE SEQUENCE</scope>
    <source>
        <strain evidence="4">Niue_2</strain>
        <tissue evidence="4">Leaf</tissue>
    </source>
</reference>
<evidence type="ECO:0000313" key="4">
    <source>
        <dbReference type="EMBL" id="MQL69067.1"/>
    </source>
</evidence>
<accession>A0A843TFY3</accession>
<feature type="domain" description="PAP/OAS1 substrate-binding-related" evidence="3">
    <location>
        <begin position="220"/>
        <end position="315"/>
    </location>
</feature>
<gene>
    <name evidence="4" type="ORF">Taro_001337</name>
</gene>
<dbReference type="InterPro" id="IPR043519">
    <property type="entry name" value="NT_sf"/>
</dbReference>
<dbReference type="Pfam" id="PF22600">
    <property type="entry name" value="MTPAP-like_central"/>
    <property type="match status" value="1"/>
</dbReference>
<protein>
    <recommendedName>
        <fullName evidence="6">Polymerase nucleotidyl transferase domain-containing protein</fullName>
    </recommendedName>
</protein>
<dbReference type="InterPro" id="IPR058921">
    <property type="entry name" value="PAP/OAS1-rel"/>
</dbReference>
<evidence type="ECO:0000256" key="1">
    <source>
        <dbReference type="SAM" id="MobiDB-lite"/>
    </source>
</evidence>
<feature type="compositionally biased region" description="Low complexity" evidence="1">
    <location>
        <begin position="44"/>
        <end position="53"/>
    </location>
</feature>
<name>A0A843TFY3_COLES</name>
<dbReference type="Pfam" id="PF26180">
    <property type="entry name" value="PAP-OAS1"/>
    <property type="match status" value="2"/>
</dbReference>
<feature type="domain" description="PAP/OAS1 substrate-binding-related" evidence="3">
    <location>
        <begin position="334"/>
        <end position="400"/>
    </location>
</feature>
<feature type="domain" description="Poly(A) RNA polymerase mitochondrial-like central palm" evidence="2">
    <location>
        <begin position="120"/>
        <end position="207"/>
    </location>
</feature>
<dbReference type="InterPro" id="IPR054708">
    <property type="entry name" value="MTPAP-like_central"/>
</dbReference>
<evidence type="ECO:0008006" key="6">
    <source>
        <dbReference type="Google" id="ProtNLM"/>
    </source>
</evidence>
<comment type="caution">
    <text evidence="4">The sequence shown here is derived from an EMBL/GenBank/DDBJ whole genome shotgun (WGS) entry which is preliminary data.</text>
</comment>
<feature type="region of interest" description="Disordered" evidence="1">
    <location>
        <begin position="418"/>
        <end position="440"/>
    </location>
</feature>